<dbReference type="EnsemblMetazoa" id="XM_021045685.2">
    <property type="protein sequence ID" value="XP_020901344.1"/>
    <property type="gene ID" value="LOC110239929"/>
</dbReference>
<evidence type="ECO:0000256" key="5">
    <source>
        <dbReference type="ARBA" id="ARBA00023136"/>
    </source>
</evidence>
<dbReference type="GO" id="GO:0001653">
    <property type="term" value="F:peptide receptor activity"/>
    <property type="evidence" value="ECO:0007669"/>
    <property type="project" value="TreeGrafter"/>
</dbReference>
<keyword evidence="4" id="KW-1133">Transmembrane helix</keyword>
<evidence type="ECO:0000313" key="9">
    <source>
        <dbReference type="EnsemblMetazoa" id="XP_020901344.1"/>
    </source>
</evidence>
<dbReference type="GO" id="GO:0004383">
    <property type="term" value="F:guanylate cyclase activity"/>
    <property type="evidence" value="ECO:0007669"/>
    <property type="project" value="TreeGrafter"/>
</dbReference>
<dbReference type="OMA" id="CHESTAM"/>
<dbReference type="SUPFAM" id="SSF55073">
    <property type="entry name" value="Nucleotide cyclase"/>
    <property type="match status" value="1"/>
</dbReference>
<dbReference type="CDD" id="cd07302">
    <property type="entry name" value="CHD"/>
    <property type="match status" value="1"/>
</dbReference>
<keyword evidence="6 7" id="KW-0456">Lyase</keyword>
<proteinExistence type="inferred from homology"/>
<dbReference type="RefSeq" id="XP_020901344.1">
    <property type="nucleotide sequence ID" value="XM_021045685.2"/>
</dbReference>
<dbReference type="PROSITE" id="PS50125">
    <property type="entry name" value="GUANYLATE_CYCLASE_2"/>
    <property type="match status" value="1"/>
</dbReference>
<dbReference type="PROSITE" id="PS00452">
    <property type="entry name" value="GUANYLATE_CYCLASE_1"/>
    <property type="match status" value="1"/>
</dbReference>
<evidence type="ECO:0000256" key="1">
    <source>
        <dbReference type="ARBA" id="ARBA00004370"/>
    </source>
</evidence>
<keyword evidence="2" id="KW-0812">Transmembrane</keyword>
<protein>
    <recommendedName>
        <fullName evidence="8">Guanylate cyclase domain-containing protein</fullName>
    </recommendedName>
</protein>
<evidence type="ECO:0000256" key="4">
    <source>
        <dbReference type="ARBA" id="ARBA00022989"/>
    </source>
</evidence>
<feature type="domain" description="Guanylate cyclase" evidence="8">
    <location>
        <begin position="1"/>
        <end position="79"/>
    </location>
</feature>
<dbReference type="InterPro" id="IPR001054">
    <property type="entry name" value="A/G_cyclase"/>
</dbReference>
<dbReference type="PANTHER" id="PTHR11920:SF335">
    <property type="entry name" value="GUANYLATE CYCLASE"/>
    <property type="match status" value="1"/>
</dbReference>
<reference evidence="9" key="1">
    <citation type="submission" date="2022-11" db="UniProtKB">
        <authorList>
            <consortium name="EnsemblMetazoa"/>
        </authorList>
    </citation>
    <scope>IDENTIFICATION</scope>
</reference>
<dbReference type="InterPro" id="IPR018297">
    <property type="entry name" value="A/G_cyclase_CS"/>
</dbReference>
<dbReference type="AlphaFoldDB" id="A0A913XA83"/>
<sequence length="197" mass="21796">MVVSGLPIRNGHRHAGEIASMALHMLQEIRTFSIRHRPDYKLKLRIGIHSGSACAGVVGIKMPRYCLFGDTVNTASRMESNGEALKIHISPATKHLLDNLGGYYIEERGEVFLKGKGTWITYWLIGSSIQPRKSGRSQVAKETKVKDETTKVQRKNSHWDIVKNLLPKIVKSGRKGGLPPINAANGHILAELTPINT</sequence>
<keyword evidence="3" id="KW-0547">Nucleotide-binding</keyword>
<evidence type="ECO:0000256" key="6">
    <source>
        <dbReference type="ARBA" id="ARBA00023239"/>
    </source>
</evidence>
<dbReference type="PANTHER" id="PTHR11920">
    <property type="entry name" value="GUANYLYL CYCLASE"/>
    <property type="match status" value="1"/>
</dbReference>
<comment type="subcellular location">
    <subcellularLocation>
        <location evidence="1">Membrane</location>
    </subcellularLocation>
</comment>
<evidence type="ECO:0000256" key="2">
    <source>
        <dbReference type="ARBA" id="ARBA00022692"/>
    </source>
</evidence>
<dbReference type="KEGG" id="epa:110239929"/>
<evidence type="ECO:0000256" key="7">
    <source>
        <dbReference type="RuleBase" id="RU000405"/>
    </source>
</evidence>
<dbReference type="SMART" id="SM00044">
    <property type="entry name" value="CYCc"/>
    <property type="match status" value="1"/>
</dbReference>
<evidence type="ECO:0000259" key="8">
    <source>
        <dbReference type="PROSITE" id="PS50125"/>
    </source>
</evidence>
<dbReference type="GO" id="GO:0035556">
    <property type="term" value="P:intracellular signal transduction"/>
    <property type="evidence" value="ECO:0007669"/>
    <property type="project" value="InterPro"/>
</dbReference>
<dbReference type="GO" id="GO:0004016">
    <property type="term" value="F:adenylate cyclase activity"/>
    <property type="evidence" value="ECO:0007669"/>
    <property type="project" value="TreeGrafter"/>
</dbReference>
<keyword evidence="10" id="KW-1185">Reference proteome</keyword>
<dbReference type="GO" id="GO:0005886">
    <property type="term" value="C:plasma membrane"/>
    <property type="evidence" value="ECO:0007669"/>
    <property type="project" value="TreeGrafter"/>
</dbReference>
<dbReference type="GeneID" id="110239929"/>
<organism evidence="9 10">
    <name type="scientific">Exaiptasia diaphana</name>
    <name type="common">Tropical sea anemone</name>
    <name type="synonym">Aiptasia pulchella</name>
    <dbReference type="NCBI Taxonomy" id="2652724"/>
    <lineage>
        <taxon>Eukaryota</taxon>
        <taxon>Metazoa</taxon>
        <taxon>Cnidaria</taxon>
        <taxon>Anthozoa</taxon>
        <taxon>Hexacorallia</taxon>
        <taxon>Actiniaria</taxon>
        <taxon>Aiptasiidae</taxon>
        <taxon>Exaiptasia</taxon>
    </lineage>
</organism>
<name>A0A913XA83_EXADI</name>
<dbReference type="InterPro" id="IPR029787">
    <property type="entry name" value="Nucleotide_cyclase"/>
</dbReference>
<dbReference type="InterPro" id="IPR050401">
    <property type="entry name" value="Cyclic_nucleotide_synthase"/>
</dbReference>
<evidence type="ECO:0000256" key="3">
    <source>
        <dbReference type="ARBA" id="ARBA00022741"/>
    </source>
</evidence>
<evidence type="ECO:0000313" key="10">
    <source>
        <dbReference type="Proteomes" id="UP000887567"/>
    </source>
</evidence>
<dbReference type="GO" id="GO:0007168">
    <property type="term" value="P:receptor guanylyl cyclase signaling pathway"/>
    <property type="evidence" value="ECO:0007669"/>
    <property type="project" value="TreeGrafter"/>
</dbReference>
<dbReference type="GO" id="GO:0000166">
    <property type="term" value="F:nucleotide binding"/>
    <property type="evidence" value="ECO:0007669"/>
    <property type="project" value="UniProtKB-KW"/>
</dbReference>
<comment type="similarity">
    <text evidence="7">Belongs to the adenylyl cyclase class-4/guanylyl cyclase family.</text>
</comment>
<dbReference type="Gene3D" id="3.30.70.1230">
    <property type="entry name" value="Nucleotide cyclase"/>
    <property type="match status" value="1"/>
</dbReference>
<dbReference type="OrthoDB" id="1890790at2759"/>
<accession>A0A913XA83</accession>
<keyword evidence="5" id="KW-0472">Membrane</keyword>
<dbReference type="Pfam" id="PF00211">
    <property type="entry name" value="Guanylate_cyc"/>
    <property type="match status" value="1"/>
</dbReference>
<dbReference type="Proteomes" id="UP000887567">
    <property type="component" value="Unplaced"/>
</dbReference>